<dbReference type="Proteomes" id="UP000230833">
    <property type="component" value="Unassembled WGS sequence"/>
</dbReference>
<dbReference type="PANTHER" id="PTHR39189:SF1">
    <property type="entry name" value="UPF0173 METAL-DEPENDENT HYDROLASE YTKL"/>
    <property type="match status" value="1"/>
</dbReference>
<protein>
    <recommendedName>
        <fullName evidence="3">Lactamase</fullName>
    </recommendedName>
</protein>
<comment type="caution">
    <text evidence="1">The sequence shown here is derived from an EMBL/GenBank/DDBJ whole genome shotgun (WGS) entry which is preliminary data.</text>
</comment>
<gene>
    <name evidence="1" type="ORF">COV07_01255</name>
</gene>
<dbReference type="Pfam" id="PF13483">
    <property type="entry name" value="Lactamase_B_3"/>
    <property type="match status" value="1"/>
</dbReference>
<organism evidence="1 2">
    <name type="scientific">Candidatus Vogelbacteria bacterium CG10_big_fil_rev_8_21_14_0_10_45_14</name>
    <dbReference type="NCBI Taxonomy" id="1975042"/>
    <lineage>
        <taxon>Bacteria</taxon>
        <taxon>Candidatus Vogeliibacteriota</taxon>
    </lineage>
</organism>
<dbReference type="AlphaFoldDB" id="A0A2H0RKP1"/>
<dbReference type="EMBL" id="PCYL01000014">
    <property type="protein sequence ID" value="PIR47017.1"/>
    <property type="molecule type" value="Genomic_DNA"/>
</dbReference>
<sequence>MVITYHGMGLIKVTHGDMVVAMNPIGADAGMKPVRFGADLALISRNAPEWNGATEVNFGSKTPFVINGAGEYEVTGLFIKGFYVEEEVEGDKYINTIYTLLQDGINLCHIGALRSKVLPEKVKEKLGTINILFVPVTSRRKDLLSPEDAYALSMELESNIVVPLYFDEEGEDTKALQGLAKAFGAEIKKEDKLTLKKKDLDGRGSELVVISKS</sequence>
<dbReference type="PANTHER" id="PTHR39189">
    <property type="entry name" value="UPF0173 METAL-DEPENDENT HYDROLASE YTKL"/>
    <property type="match status" value="1"/>
</dbReference>
<evidence type="ECO:0000313" key="2">
    <source>
        <dbReference type="Proteomes" id="UP000230833"/>
    </source>
</evidence>
<accession>A0A2H0RKP1</accession>
<name>A0A2H0RKP1_9BACT</name>
<reference evidence="1 2" key="1">
    <citation type="submission" date="2017-09" db="EMBL/GenBank/DDBJ databases">
        <title>Depth-based differentiation of microbial function through sediment-hosted aquifers and enrichment of novel symbionts in the deep terrestrial subsurface.</title>
        <authorList>
            <person name="Probst A.J."/>
            <person name="Ladd B."/>
            <person name="Jarett J.K."/>
            <person name="Geller-Mcgrath D.E."/>
            <person name="Sieber C.M."/>
            <person name="Emerson J.B."/>
            <person name="Anantharaman K."/>
            <person name="Thomas B.C."/>
            <person name="Malmstrom R."/>
            <person name="Stieglmeier M."/>
            <person name="Klingl A."/>
            <person name="Woyke T."/>
            <person name="Ryan C.M."/>
            <person name="Banfield J.F."/>
        </authorList>
    </citation>
    <scope>NUCLEOTIDE SEQUENCE [LARGE SCALE GENOMIC DNA]</scope>
    <source>
        <strain evidence="1">CG10_big_fil_rev_8_21_14_0_10_45_14</strain>
    </source>
</reference>
<evidence type="ECO:0000313" key="1">
    <source>
        <dbReference type="EMBL" id="PIR47017.1"/>
    </source>
</evidence>
<dbReference type="Gene3D" id="3.60.15.10">
    <property type="entry name" value="Ribonuclease Z/Hydroxyacylglutathione hydrolase-like"/>
    <property type="match status" value="1"/>
</dbReference>
<proteinExistence type="predicted"/>
<dbReference type="InterPro" id="IPR036866">
    <property type="entry name" value="RibonucZ/Hydroxyglut_hydro"/>
</dbReference>
<evidence type="ECO:0008006" key="3">
    <source>
        <dbReference type="Google" id="ProtNLM"/>
    </source>
</evidence>